<dbReference type="Gene3D" id="1.25.40.20">
    <property type="entry name" value="Ankyrin repeat-containing domain"/>
    <property type="match status" value="1"/>
</dbReference>
<dbReference type="EMBL" id="VJMH01005585">
    <property type="protein sequence ID" value="KAF0694233.1"/>
    <property type="molecule type" value="Genomic_DNA"/>
</dbReference>
<sequence>MPHSTVETSPDSSVWQAAKTGNVALLQSLVDAGASFHAHDAFNATPFQHGCMAGHPRVVRYLLGLYVLHKLEIPSLELEVCKRGCTNDELRKYLQGQQTIDQAIANDDETKRVDELTIWDAAKEGKISKVKLLHCRGPVTAVDGDGHTALYHACVCDQYASIILLVGRFKATMANDDFAAEMHKCCAATTNAMVHGLLDGTLTMRDVMALGKKKKQSENKKKKETKAAAPVVVCSTKDTSGQGETAAAAAAEPTNGISLLHSALDFGFN</sequence>
<reference evidence="1" key="2">
    <citation type="submission" date="2019-06" db="EMBL/GenBank/DDBJ databases">
        <title>Genomics analysis of Aphanomyces spp. identifies a new class of oomycete effector associated with host adaptation.</title>
        <authorList>
            <person name="Gaulin E."/>
        </authorList>
    </citation>
    <scope>NUCLEOTIDE SEQUENCE</scope>
    <source>
        <strain evidence="1">CBS 578.67</strain>
    </source>
</reference>
<dbReference type="SUPFAM" id="SSF48403">
    <property type="entry name" value="Ankyrin repeat"/>
    <property type="match status" value="1"/>
</dbReference>
<dbReference type="Pfam" id="PF13637">
    <property type="entry name" value="Ank_4"/>
    <property type="match status" value="1"/>
</dbReference>
<dbReference type="InterPro" id="IPR002110">
    <property type="entry name" value="Ankyrin_rpt"/>
</dbReference>
<protein>
    <submittedName>
        <fullName evidence="2">Aste57867_14869 protein</fullName>
    </submittedName>
</protein>
<dbReference type="AlphaFoldDB" id="A0A485L1T2"/>
<dbReference type="InterPro" id="IPR036770">
    <property type="entry name" value="Ankyrin_rpt-contain_sf"/>
</dbReference>
<dbReference type="OrthoDB" id="684045at2759"/>
<evidence type="ECO:0000313" key="2">
    <source>
        <dbReference type="EMBL" id="VFT91686.1"/>
    </source>
</evidence>
<evidence type="ECO:0000313" key="3">
    <source>
        <dbReference type="Proteomes" id="UP000332933"/>
    </source>
</evidence>
<proteinExistence type="predicted"/>
<evidence type="ECO:0000313" key="1">
    <source>
        <dbReference type="EMBL" id="KAF0694233.1"/>
    </source>
</evidence>
<dbReference type="Proteomes" id="UP000332933">
    <property type="component" value="Unassembled WGS sequence"/>
</dbReference>
<gene>
    <name evidence="2" type="primary">Aste57867_14869</name>
    <name evidence="1" type="ORF">As57867_014813</name>
    <name evidence="2" type="ORF">ASTE57867_14869</name>
</gene>
<reference evidence="2 3" key="1">
    <citation type="submission" date="2019-03" db="EMBL/GenBank/DDBJ databases">
        <authorList>
            <person name="Gaulin E."/>
            <person name="Dumas B."/>
        </authorList>
    </citation>
    <scope>NUCLEOTIDE SEQUENCE [LARGE SCALE GENOMIC DNA]</scope>
    <source>
        <strain evidence="2">CBS 568.67</strain>
    </source>
</reference>
<keyword evidence="3" id="KW-1185">Reference proteome</keyword>
<accession>A0A485L1T2</accession>
<dbReference type="SMART" id="SM00248">
    <property type="entry name" value="ANK"/>
    <property type="match status" value="3"/>
</dbReference>
<organism evidence="2 3">
    <name type="scientific">Aphanomyces stellatus</name>
    <dbReference type="NCBI Taxonomy" id="120398"/>
    <lineage>
        <taxon>Eukaryota</taxon>
        <taxon>Sar</taxon>
        <taxon>Stramenopiles</taxon>
        <taxon>Oomycota</taxon>
        <taxon>Saprolegniomycetes</taxon>
        <taxon>Saprolegniales</taxon>
        <taxon>Verrucalvaceae</taxon>
        <taxon>Aphanomyces</taxon>
    </lineage>
</organism>
<name>A0A485L1T2_9STRA</name>
<dbReference type="EMBL" id="CAADRA010005606">
    <property type="protein sequence ID" value="VFT91686.1"/>
    <property type="molecule type" value="Genomic_DNA"/>
</dbReference>